<dbReference type="EMBL" id="JAAAIM010000577">
    <property type="protein sequence ID" value="KAG0286392.1"/>
    <property type="molecule type" value="Genomic_DNA"/>
</dbReference>
<gene>
    <name evidence="2" type="ORF">BGZ96_009483</name>
</gene>
<evidence type="ECO:0000256" key="1">
    <source>
        <dbReference type="SAM" id="MobiDB-lite"/>
    </source>
</evidence>
<comment type="caution">
    <text evidence="2">The sequence shown here is derived from an EMBL/GenBank/DDBJ whole genome shotgun (WGS) entry which is preliminary data.</text>
</comment>
<keyword evidence="3" id="KW-1185">Reference proteome</keyword>
<feature type="region of interest" description="Disordered" evidence="1">
    <location>
        <begin position="551"/>
        <end position="575"/>
    </location>
</feature>
<dbReference type="Proteomes" id="UP001194696">
    <property type="component" value="Unassembled WGS sequence"/>
</dbReference>
<accession>A0ABQ7JW37</accession>
<proteinExistence type="predicted"/>
<protein>
    <recommendedName>
        <fullName evidence="4">F-box domain-containing protein</fullName>
    </recommendedName>
</protein>
<evidence type="ECO:0000313" key="3">
    <source>
        <dbReference type="Proteomes" id="UP001194696"/>
    </source>
</evidence>
<sequence>MSREKLHRMLLSCPPITSLFLKHSPWLSPSSQPIPTTTATKTFIFSDDILTLPSWTNCEWPKELRRQLIEYLGSDEFDQIYQSNPFRSEIVTSYFESKPKKLALYRYYLFKFNQEANWCLSHPILEQLQSFTIMYMSTIKDYIRVINRFRSLEKIRFDMSNWFEGSLSSNDDKDYSRNDNDTKGTHNEKVIQDMFQFVQEHTRPLPGRLKTVICLDSDGTDCGMFEWAVQKKQDLDRLDRSITTSDSTLRPDGQGRALVQQKETPGTHTLVPIESVTVIERYIAIEDINDIAIAFKQYNCDEIVAYPPFVQLNHIEHLHLDGWTALTFDPSTLLSTTKLRHLSISVHATNVNDMDDYYFENFIPPVDELCRSYGIKTGQLAAVAEMDLAPPEVIRPRWTWDWNLPLLSSLQLTAEFALLFEFRMLLGCPSLGWLYLVIRSIRDRRDVWDVSAQPCTPVPSQTRTISETDLSMPPSSATATAVKEICMYSWLMPKLDCLLQYFKTAAAPNDTTNTSTESVSRPGVRFEIMDPTSHKQRKQLGIFVAKDRSQHRDYDCGDGEDDDETVAGLSINSKI</sequence>
<evidence type="ECO:0008006" key="4">
    <source>
        <dbReference type="Google" id="ProtNLM"/>
    </source>
</evidence>
<feature type="compositionally biased region" description="Acidic residues" evidence="1">
    <location>
        <begin position="556"/>
        <end position="565"/>
    </location>
</feature>
<evidence type="ECO:0000313" key="2">
    <source>
        <dbReference type="EMBL" id="KAG0286392.1"/>
    </source>
</evidence>
<organism evidence="2 3">
    <name type="scientific">Linnemannia gamsii</name>
    <dbReference type="NCBI Taxonomy" id="64522"/>
    <lineage>
        <taxon>Eukaryota</taxon>
        <taxon>Fungi</taxon>
        <taxon>Fungi incertae sedis</taxon>
        <taxon>Mucoromycota</taxon>
        <taxon>Mortierellomycotina</taxon>
        <taxon>Mortierellomycetes</taxon>
        <taxon>Mortierellales</taxon>
        <taxon>Mortierellaceae</taxon>
        <taxon>Linnemannia</taxon>
    </lineage>
</organism>
<reference evidence="2 3" key="1">
    <citation type="journal article" date="2020" name="Fungal Divers.">
        <title>Resolving the Mortierellaceae phylogeny through synthesis of multi-gene phylogenetics and phylogenomics.</title>
        <authorList>
            <person name="Vandepol N."/>
            <person name="Liber J."/>
            <person name="Desiro A."/>
            <person name="Na H."/>
            <person name="Kennedy M."/>
            <person name="Barry K."/>
            <person name="Grigoriev I.V."/>
            <person name="Miller A.N."/>
            <person name="O'Donnell K."/>
            <person name="Stajich J.E."/>
            <person name="Bonito G."/>
        </authorList>
    </citation>
    <scope>NUCLEOTIDE SEQUENCE [LARGE SCALE GENOMIC DNA]</scope>
    <source>
        <strain evidence="2 3">AD045</strain>
    </source>
</reference>
<name>A0ABQ7JW37_9FUNG</name>